<evidence type="ECO:0000256" key="2">
    <source>
        <dbReference type="ARBA" id="ARBA00022670"/>
    </source>
</evidence>
<dbReference type="PANTHER" id="PTHR47966">
    <property type="entry name" value="BETA-SITE APP-CLEAVING ENZYME, ISOFORM A-RELATED"/>
    <property type="match status" value="1"/>
</dbReference>
<comment type="caution">
    <text evidence="8">The sequence shown here is derived from an EMBL/GenBank/DDBJ whole genome shotgun (WGS) entry which is preliminary data.</text>
</comment>
<organism evidence="8 9">
    <name type="scientific">Paraphoma chrysanthemicola</name>
    <dbReference type="NCBI Taxonomy" id="798071"/>
    <lineage>
        <taxon>Eukaryota</taxon>
        <taxon>Fungi</taxon>
        <taxon>Dikarya</taxon>
        <taxon>Ascomycota</taxon>
        <taxon>Pezizomycotina</taxon>
        <taxon>Dothideomycetes</taxon>
        <taxon>Pleosporomycetidae</taxon>
        <taxon>Pleosporales</taxon>
        <taxon>Pleosporineae</taxon>
        <taxon>Phaeosphaeriaceae</taxon>
        <taxon>Paraphoma</taxon>
    </lineage>
</organism>
<dbReference type="InterPro" id="IPR021109">
    <property type="entry name" value="Peptidase_aspartic_dom_sf"/>
</dbReference>
<dbReference type="EMBL" id="JAGMVJ010000011">
    <property type="protein sequence ID" value="KAH7086170.1"/>
    <property type="molecule type" value="Genomic_DNA"/>
</dbReference>
<dbReference type="OrthoDB" id="2747330at2759"/>
<dbReference type="GO" id="GO:0006508">
    <property type="term" value="P:proteolysis"/>
    <property type="evidence" value="ECO:0007669"/>
    <property type="project" value="UniProtKB-KW"/>
</dbReference>
<dbReference type="CDD" id="cd06097">
    <property type="entry name" value="Aspergillopepsin_like"/>
    <property type="match status" value="1"/>
</dbReference>
<feature type="active site" evidence="5">
    <location>
        <position position="343"/>
    </location>
</feature>
<proteinExistence type="inferred from homology"/>
<dbReference type="Gene3D" id="2.40.70.10">
    <property type="entry name" value="Acid Proteases"/>
    <property type="match status" value="2"/>
</dbReference>
<feature type="domain" description="Peptidase A1" evidence="7">
    <location>
        <begin position="122"/>
        <end position="452"/>
    </location>
</feature>
<evidence type="ECO:0000256" key="5">
    <source>
        <dbReference type="PIRSR" id="PIRSR601461-1"/>
    </source>
</evidence>
<feature type="compositionally biased region" description="Basic residues" evidence="6">
    <location>
        <begin position="71"/>
        <end position="85"/>
    </location>
</feature>
<evidence type="ECO:0000313" key="9">
    <source>
        <dbReference type="Proteomes" id="UP000813461"/>
    </source>
</evidence>
<dbReference type="InterPro" id="IPR033121">
    <property type="entry name" value="PEPTIDASE_A1"/>
</dbReference>
<feature type="compositionally biased region" description="Low complexity" evidence="6">
    <location>
        <begin position="86"/>
        <end position="106"/>
    </location>
</feature>
<reference evidence="8" key="1">
    <citation type="journal article" date="2021" name="Nat. Commun.">
        <title>Genetic determinants of endophytism in the Arabidopsis root mycobiome.</title>
        <authorList>
            <person name="Mesny F."/>
            <person name="Miyauchi S."/>
            <person name="Thiergart T."/>
            <person name="Pickel B."/>
            <person name="Atanasova L."/>
            <person name="Karlsson M."/>
            <person name="Huettel B."/>
            <person name="Barry K.W."/>
            <person name="Haridas S."/>
            <person name="Chen C."/>
            <person name="Bauer D."/>
            <person name="Andreopoulos W."/>
            <person name="Pangilinan J."/>
            <person name="LaButti K."/>
            <person name="Riley R."/>
            <person name="Lipzen A."/>
            <person name="Clum A."/>
            <person name="Drula E."/>
            <person name="Henrissat B."/>
            <person name="Kohler A."/>
            <person name="Grigoriev I.V."/>
            <person name="Martin F.M."/>
            <person name="Hacquard S."/>
        </authorList>
    </citation>
    <scope>NUCLEOTIDE SEQUENCE</scope>
    <source>
        <strain evidence="8">MPI-SDFR-AT-0120</strain>
    </source>
</reference>
<keyword evidence="4" id="KW-0378">Hydrolase</keyword>
<accession>A0A8K0VXI9</accession>
<keyword evidence="9" id="KW-1185">Reference proteome</keyword>
<evidence type="ECO:0000256" key="1">
    <source>
        <dbReference type="ARBA" id="ARBA00007447"/>
    </source>
</evidence>
<dbReference type="PANTHER" id="PTHR47966:SF1">
    <property type="entry name" value="ASPARTYL PROTEINASE"/>
    <property type="match status" value="1"/>
</dbReference>
<comment type="similarity">
    <text evidence="1">Belongs to the peptidase A1 family.</text>
</comment>
<dbReference type="PROSITE" id="PS51767">
    <property type="entry name" value="PEPTIDASE_A1"/>
    <property type="match status" value="1"/>
</dbReference>
<name>A0A8K0VXI9_9PLEO</name>
<evidence type="ECO:0000256" key="6">
    <source>
        <dbReference type="SAM" id="MobiDB-lite"/>
    </source>
</evidence>
<dbReference type="InterPro" id="IPR034163">
    <property type="entry name" value="Aspergillopepsin-like_cat_dom"/>
</dbReference>
<evidence type="ECO:0000259" key="7">
    <source>
        <dbReference type="PROSITE" id="PS51767"/>
    </source>
</evidence>
<dbReference type="Proteomes" id="UP000813461">
    <property type="component" value="Unassembled WGS sequence"/>
</dbReference>
<evidence type="ECO:0000256" key="4">
    <source>
        <dbReference type="ARBA" id="ARBA00022801"/>
    </source>
</evidence>
<dbReference type="SUPFAM" id="SSF50630">
    <property type="entry name" value="Acid proteases"/>
    <property type="match status" value="1"/>
</dbReference>
<dbReference type="Pfam" id="PF00026">
    <property type="entry name" value="Asp"/>
    <property type="match status" value="1"/>
</dbReference>
<keyword evidence="3" id="KW-0064">Aspartyl protease</keyword>
<dbReference type="PRINTS" id="PR00792">
    <property type="entry name" value="PEPSIN"/>
</dbReference>
<feature type="region of interest" description="Disordered" evidence="6">
    <location>
        <begin position="70"/>
        <end position="112"/>
    </location>
</feature>
<keyword evidence="2" id="KW-0645">Protease</keyword>
<dbReference type="GO" id="GO:0004190">
    <property type="term" value="F:aspartic-type endopeptidase activity"/>
    <property type="evidence" value="ECO:0007669"/>
    <property type="project" value="UniProtKB-KW"/>
</dbReference>
<sequence length="470" mass="50602">MASFQRIAIHRSPKYRHNGTKSYVWAMSKYGFDSTKPGPYFQAKVFSQQGKFGSGQRVGGRMRTHYELRKRSPVSHKSHHHHHHAAAGGATGTTPTGAPTDAPTDAQSGEVTAEDIQNDSLYLCPVSIGTPGQKLYLDFDTGSSDLWVWSTELPSNVLSQANANNQQVAFDATKSSTFKELSGSTWKISYGDSSSASGDVGTDVLDLGGLKIEGQAIELAKELSAQFVQGNGSGLLGLAFGSLNTVTPTPQKTPVDNLIANKEITQQLFTAYLGSWRDTDEADKGESFYTFGYIDQDVLNATGTTAPNYADVDNSQGFWQIQSTSATINGKTIQRSGNTSIMDTGTTLCLVDDTLVEAVYAAIPGSKYDDTQQGYLFPSSTTADQLPTITLAIGDNQVAFQKEDLGFADAGNGMVYGSIQSRGSMNMDIYGDAVLKAIYAIFDMNNGSPRFGWVQRKEANQNTAVPPQQS</sequence>
<feature type="active site" evidence="5">
    <location>
        <position position="140"/>
    </location>
</feature>
<dbReference type="AlphaFoldDB" id="A0A8K0VXI9"/>
<dbReference type="InterPro" id="IPR001461">
    <property type="entry name" value="Aspartic_peptidase_A1"/>
</dbReference>
<gene>
    <name evidence="8" type="ORF">FB567DRAFT_593122</name>
</gene>
<evidence type="ECO:0000256" key="3">
    <source>
        <dbReference type="ARBA" id="ARBA00022750"/>
    </source>
</evidence>
<dbReference type="FunFam" id="2.40.70.10:FF:000092">
    <property type="entry name" value="Aspartic endopeptidase (AP1)"/>
    <property type="match status" value="1"/>
</dbReference>
<protein>
    <submittedName>
        <fullName evidence="8">Aspartic peptidase domain-containing protein</fullName>
    </submittedName>
</protein>
<evidence type="ECO:0000313" key="8">
    <source>
        <dbReference type="EMBL" id="KAH7086170.1"/>
    </source>
</evidence>